<reference evidence="1" key="1">
    <citation type="submission" date="2020-10" db="EMBL/GenBank/DDBJ databases">
        <authorList>
            <person name="Gilroy R."/>
        </authorList>
    </citation>
    <scope>NUCLEOTIDE SEQUENCE</scope>
    <source>
        <strain evidence="1">11167</strain>
    </source>
</reference>
<evidence type="ECO:0000313" key="1">
    <source>
        <dbReference type="EMBL" id="MBO8442229.1"/>
    </source>
</evidence>
<sequence length="62" mass="6935">MNLSDKLVIRHVDEKEKEAVLRPVITDFAATFSLSVEECLSGDFIVIEADKSKTYSQLYAAV</sequence>
<organism evidence="1 2">
    <name type="scientific">Candidatus Aphodenecus pullistercoris</name>
    <dbReference type="NCBI Taxonomy" id="2840669"/>
    <lineage>
        <taxon>Bacteria</taxon>
        <taxon>Pseudomonadati</taxon>
        <taxon>Spirochaetota</taxon>
        <taxon>Spirochaetia</taxon>
        <taxon>Spirochaetales</taxon>
        <taxon>Candidatus Aphodenecus</taxon>
    </lineage>
</organism>
<dbReference type="Proteomes" id="UP000823633">
    <property type="component" value="Unassembled WGS sequence"/>
</dbReference>
<dbReference type="EMBL" id="JADIMU010000004">
    <property type="protein sequence ID" value="MBO8442229.1"/>
    <property type="molecule type" value="Genomic_DNA"/>
</dbReference>
<reference evidence="1" key="2">
    <citation type="journal article" date="2021" name="PeerJ">
        <title>Extensive microbial diversity within the chicken gut microbiome revealed by metagenomics and culture.</title>
        <authorList>
            <person name="Gilroy R."/>
            <person name="Ravi A."/>
            <person name="Getino M."/>
            <person name="Pursley I."/>
            <person name="Horton D.L."/>
            <person name="Alikhan N.F."/>
            <person name="Baker D."/>
            <person name="Gharbi K."/>
            <person name="Hall N."/>
            <person name="Watson M."/>
            <person name="Adriaenssens E.M."/>
            <person name="Foster-Nyarko E."/>
            <person name="Jarju S."/>
            <person name="Secka A."/>
            <person name="Antonio M."/>
            <person name="Oren A."/>
            <person name="Chaudhuri R.R."/>
            <person name="La Ragione R."/>
            <person name="Hildebrand F."/>
            <person name="Pallen M.J."/>
        </authorList>
    </citation>
    <scope>NUCLEOTIDE SEQUENCE</scope>
    <source>
        <strain evidence="1">11167</strain>
    </source>
</reference>
<dbReference type="AlphaFoldDB" id="A0A9D9H8W7"/>
<proteinExistence type="predicted"/>
<name>A0A9D9H8W7_9SPIR</name>
<protein>
    <submittedName>
        <fullName evidence="1">Uncharacterized protein</fullName>
    </submittedName>
</protein>
<accession>A0A9D9H8W7</accession>
<evidence type="ECO:0000313" key="2">
    <source>
        <dbReference type="Proteomes" id="UP000823633"/>
    </source>
</evidence>
<comment type="caution">
    <text evidence="1">The sequence shown here is derived from an EMBL/GenBank/DDBJ whole genome shotgun (WGS) entry which is preliminary data.</text>
</comment>
<gene>
    <name evidence="1" type="ORF">IAC42_00500</name>
</gene>